<feature type="transmembrane region" description="Helical" evidence="2">
    <location>
        <begin position="79"/>
        <end position="100"/>
    </location>
</feature>
<feature type="transmembrane region" description="Helical" evidence="2">
    <location>
        <begin position="6"/>
        <end position="27"/>
    </location>
</feature>
<keyword evidence="2" id="KW-0812">Transmembrane</keyword>
<dbReference type="AlphaFoldDB" id="A0A5N8XPM5"/>
<feature type="compositionally biased region" description="Low complexity" evidence="1">
    <location>
        <begin position="201"/>
        <end position="211"/>
    </location>
</feature>
<name>A0A5N8XPM5_9ACTN</name>
<evidence type="ECO:0000313" key="4">
    <source>
        <dbReference type="Proteomes" id="UP000400924"/>
    </source>
</evidence>
<evidence type="ECO:0000256" key="2">
    <source>
        <dbReference type="SAM" id="Phobius"/>
    </source>
</evidence>
<reference evidence="3 4" key="1">
    <citation type="submission" date="2019-07" db="EMBL/GenBank/DDBJ databases">
        <title>New species of Amycolatopsis and Streptomyces.</title>
        <authorList>
            <person name="Duangmal K."/>
            <person name="Teo W.F.A."/>
            <person name="Lipun K."/>
        </authorList>
    </citation>
    <scope>NUCLEOTIDE SEQUENCE [LARGE SCALE GENOMIC DNA]</scope>
    <source>
        <strain evidence="3 4">NBRC 106415</strain>
    </source>
</reference>
<comment type="caution">
    <text evidence="3">The sequence shown here is derived from an EMBL/GenBank/DDBJ whole genome shotgun (WGS) entry which is preliminary data.</text>
</comment>
<keyword evidence="4" id="KW-1185">Reference proteome</keyword>
<accession>A0A5N8XPM5</accession>
<organism evidence="3 4">
    <name type="scientific">Streptomyces spongiae</name>
    <dbReference type="NCBI Taxonomy" id="565072"/>
    <lineage>
        <taxon>Bacteria</taxon>
        <taxon>Bacillati</taxon>
        <taxon>Actinomycetota</taxon>
        <taxon>Actinomycetes</taxon>
        <taxon>Kitasatosporales</taxon>
        <taxon>Streptomycetaceae</taxon>
        <taxon>Streptomyces</taxon>
    </lineage>
</organism>
<feature type="transmembrane region" description="Helical" evidence="2">
    <location>
        <begin position="175"/>
        <end position="194"/>
    </location>
</feature>
<feature type="transmembrane region" description="Helical" evidence="2">
    <location>
        <begin position="120"/>
        <end position="139"/>
    </location>
</feature>
<protein>
    <submittedName>
        <fullName evidence="3">Uncharacterized protein</fullName>
    </submittedName>
</protein>
<evidence type="ECO:0000313" key="3">
    <source>
        <dbReference type="EMBL" id="MPY61443.1"/>
    </source>
</evidence>
<dbReference type="Proteomes" id="UP000400924">
    <property type="component" value="Unassembled WGS sequence"/>
</dbReference>
<proteinExistence type="predicted"/>
<keyword evidence="2" id="KW-1133">Transmembrane helix</keyword>
<evidence type="ECO:0000256" key="1">
    <source>
        <dbReference type="SAM" id="MobiDB-lite"/>
    </source>
</evidence>
<feature type="region of interest" description="Disordered" evidence="1">
    <location>
        <begin position="201"/>
        <end position="273"/>
    </location>
</feature>
<feature type="compositionally biased region" description="Pro residues" evidence="1">
    <location>
        <begin position="219"/>
        <end position="230"/>
    </location>
</feature>
<gene>
    <name evidence="3" type="ORF">FNH08_31175</name>
</gene>
<feature type="non-terminal residue" evidence="3">
    <location>
        <position position="273"/>
    </location>
</feature>
<keyword evidence="2" id="KW-0472">Membrane</keyword>
<feature type="transmembrane region" description="Helical" evidence="2">
    <location>
        <begin position="151"/>
        <end position="169"/>
    </location>
</feature>
<dbReference type="EMBL" id="VJZC01000302">
    <property type="protein sequence ID" value="MPY61443.1"/>
    <property type="molecule type" value="Genomic_DNA"/>
</dbReference>
<sequence>MDAVPWWWLVGAVAAAQVLAEVPRRWLARLAAGARRDSSVLVELRVRLRAAEDAERRGRLAAGAAGLCRGRRRARWRLAAGYPVLALLWGGAQAACWHWQVNADWGGGTEGGGTGSDDRVAVVAAVAGGVLLVLLWAVLRFAREPAALDRAVAHLVYLSVGTVLVAAVMRADGPAGTTACVLVVAFSPAVRRVVATAARRAPRRPLQAEARTVVDEIDPPAPPKATPPAPRRNGREGNGQAPKGRPAPVPRSHPLIDLLPQTDLVIDPPRPGP</sequence>